<dbReference type="PANTHER" id="PTHR23201:SF20">
    <property type="entry name" value="GIBBERELLIN-REGULATED PROTEIN 9-LIKE"/>
    <property type="match status" value="1"/>
</dbReference>
<evidence type="ECO:0000313" key="3">
    <source>
        <dbReference type="EMBL" id="PIN02221.1"/>
    </source>
</evidence>
<dbReference type="STRING" id="429701.A0A2G9GAA2"/>
<organism evidence="3 5">
    <name type="scientific">Handroanthus impetiginosus</name>
    <dbReference type="NCBI Taxonomy" id="429701"/>
    <lineage>
        <taxon>Eukaryota</taxon>
        <taxon>Viridiplantae</taxon>
        <taxon>Streptophyta</taxon>
        <taxon>Embryophyta</taxon>
        <taxon>Tracheophyta</taxon>
        <taxon>Spermatophyta</taxon>
        <taxon>Magnoliopsida</taxon>
        <taxon>eudicotyledons</taxon>
        <taxon>Gunneridae</taxon>
        <taxon>Pentapetalae</taxon>
        <taxon>asterids</taxon>
        <taxon>lamiids</taxon>
        <taxon>Lamiales</taxon>
        <taxon>Bignoniaceae</taxon>
        <taxon>Crescentiina</taxon>
        <taxon>Tabebuia alliance</taxon>
        <taxon>Handroanthus</taxon>
    </lineage>
</organism>
<name>A0A2G9GAA2_9LAMI</name>
<evidence type="ECO:0000256" key="2">
    <source>
        <dbReference type="SAM" id="SignalP"/>
    </source>
</evidence>
<keyword evidence="5" id="KW-1185">Reference proteome</keyword>
<sequence>MKLLSMLLIAIFFIQAFLEVEVSSVSDSAHTLSPDAAGNFRGLLKKHHPKRINCNYAYSRRCSKSSRKNVCHRACKSCCATCDCVPPGTFGNKDFCPCYANLKTHGNKPKCP</sequence>
<comment type="similarity">
    <text evidence="1">Belongs to the GASA family.</text>
</comment>
<dbReference type="EMBL" id="NKXS01006014">
    <property type="protein sequence ID" value="PIN02221.1"/>
    <property type="molecule type" value="Genomic_DNA"/>
</dbReference>
<proteinExistence type="inferred from homology"/>
<feature type="chain" id="PRO_5015080110" description="Gibberellin regulated protein" evidence="2">
    <location>
        <begin position="17"/>
        <end position="112"/>
    </location>
</feature>
<reference evidence="5" key="2">
    <citation type="journal article" date="2018" name="Gigascience">
        <title>Genome assembly of the Pink Ipe (Handroanthus impetiginosus, Bignoniaceae), a highly valued, ecologically keystone Neotropical timber forest tree.</title>
        <authorList>
            <person name="Silva-Junior O.B."/>
            <person name="Grattapaglia D."/>
            <person name="Novaes E."/>
            <person name="Collevatti R.G."/>
        </authorList>
    </citation>
    <scope>NUCLEOTIDE SEQUENCE [LARGE SCALE GENOMIC DNA]</scope>
    <source>
        <strain evidence="5">cv. UFG-1</strain>
    </source>
</reference>
<protein>
    <recommendedName>
        <fullName evidence="6">Gibberellin regulated protein</fullName>
    </recommendedName>
</protein>
<dbReference type="OrthoDB" id="625265at2759"/>
<reference evidence="3" key="3">
    <citation type="journal article" date="2018" name="Gigascience">
        <title>Genome assembly of the pink ipe (Handroanthus impetiginosus, Bignoniaceae), a highly-valued ecologically keystone neotropical timber forest tree.</title>
        <authorList>
            <person name="Silva-Junior O.B."/>
            <person name="Novaes E."/>
            <person name="Grattapaglia D."/>
            <person name="Collevatti R.G."/>
        </authorList>
    </citation>
    <scope>NUCLEOTIDE SEQUENCE [LARGE SCALE GENOMIC DNA]</scope>
    <source>
        <strain evidence="3">UFG-1</strain>
        <tissue evidence="3">Leaf</tissue>
    </source>
</reference>
<evidence type="ECO:0000256" key="1">
    <source>
        <dbReference type="ARBA" id="ARBA00010582"/>
    </source>
</evidence>
<feature type="signal peptide" evidence="2">
    <location>
        <begin position="1"/>
        <end position="16"/>
    </location>
</feature>
<accession>A0A2G9GAA2</accession>
<dbReference type="Proteomes" id="UP000231279">
    <property type="component" value="Unassembled WGS sequence"/>
</dbReference>
<gene>
    <name evidence="4" type="ORF">CDL12_03928</name>
    <name evidence="3" type="ORF">CDL12_25264</name>
</gene>
<reference evidence="3" key="1">
    <citation type="submission" date="2017-07" db="EMBL/GenBank/DDBJ databases">
        <authorList>
            <person name="Sun Z.S."/>
            <person name="Albrecht U."/>
            <person name="Echele G."/>
            <person name="Lee C.C."/>
        </authorList>
    </citation>
    <scope>NUCLEOTIDE SEQUENCE</scope>
    <source>
        <strain evidence="3">UFG-1</strain>
        <tissue evidence="3">Leaf</tissue>
    </source>
</reference>
<evidence type="ECO:0000313" key="4">
    <source>
        <dbReference type="EMBL" id="PIN23343.1"/>
    </source>
</evidence>
<dbReference type="EMBL" id="NKXS01000585">
    <property type="protein sequence ID" value="PIN23343.1"/>
    <property type="molecule type" value="Genomic_DNA"/>
</dbReference>
<keyword evidence="2" id="KW-0732">Signal</keyword>
<dbReference type="Pfam" id="PF02704">
    <property type="entry name" value="GASA"/>
    <property type="match status" value="1"/>
</dbReference>
<dbReference type="PANTHER" id="PTHR23201">
    <property type="entry name" value="EXTENSIN, PROLINE-RICH PROTEIN"/>
    <property type="match status" value="1"/>
</dbReference>
<evidence type="ECO:0008006" key="6">
    <source>
        <dbReference type="Google" id="ProtNLM"/>
    </source>
</evidence>
<dbReference type="InterPro" id="IPR003854">
    <property type="entry name" value="GASA"/>
</dbReference>
<comment type="caution">
    <text evidence="3">The sequence shown here is derived from an EMBL/GenBank/DDBJ whole genome shotgun (WGS) entry which is preliminary data.</text>
</comment>
<evidence type="ECO:0000313" key="5">
    <source>
        <dbReference type="Proteomes" id="UP000231279"/>
    </source>
</evidence>
<dbReference type="AlphaFoldDB" id="A0A2G9GAA2"/>